<feature type="transmembrane region" description="Helical" evidence="1">
    <location>
        <begin position="194"/>
        <end position="213"/>
    </location>
</feature>
<evidence type="ECO:0000256" key="1">
    <source>
        <dbReference type="SAM" id="Phobius"/>
    </source>
</evidence>
<feature type="transmembrane region" description="Helical" evidence="1">
    <location>
        <begin position="166"/>
        <end position="188"/>
    </location>
</feature>
<dbReference type="Gene3D" id="1.10.3730.20">
    <property type="match status" value="1"/>
</dbReference>
<organism evidence="3 4">
    <name type="scientific">Candidatus Falkowbacteria bacterium CG10_big_fil_rev_8_21_14_0_10_43_10</name>
    <dbReference type="NCBI Taxonomy" id="1974567"/>
    <lineage>
        <taxon>Bacteria</taxon>
        <taxon>Candidatus Falkowiibacteriota</taxon>
    </lineage>
</organism>
<gene>
    <name evidence="3" type="ORF">COT99_01120</name>
</gene>
<dbReference type="Proteomes" id="UP000228626">
    <property type="component" value="Unassembled WGS sequence"/>
</dbReference>
<feature type="transmembrane region" description="Helical" evidence="1">
    <location>
        <begin position="261"/>
        <end position="281"/>
    </location>
</feature>
<feature type="transmembrane region" description="Helical" evidence="1">
    <location>
        <begin position="90"/>
        <end position="110"/>
    </location>
</feature>
<dbReference type="GO" id="GO:0016020">
    <property type="term" value="C:membrane"/>
    <property type="evidence" value="ECO:0007669"/>
    <property type="project" value="InterPro"/>
</dbReference>
<feature type="transmembrane region" description="Helical" evidence="1">
    <location>
        <begin position="293"/>
        <end position="315"/>
    </location>
</feature>
<dbReference type="SUPFAM" id="SSF103481">
    <property type="entry name" value="Multidrug resistance efflux transporter EmrE"/>
    <property type="match status" value="1"/>
</dbReference>
<name>A0A2H0V2N5_9BACT</name>
<sequence length="316" mass="35891">MWLPISILAYFLNAGVYTADKYFLSKKIHSSITYAFYVGIWSIGNTVLFHFFPYWPDWPWLALELFAGLVYLWALVAWYKALHQSEATKVVPLVGAFVPVFSFLLSALFLKESLSQQELLALFILIVGGILISIKQTEENKFKKIIRGLSIFFGSKKAELHPTGRLIANSLISAFTFAAYYALIKYIYMNEPFMGSYLWTRLGSFIGAILLIVPAASRKIIFEKKRRQFAIKSWPLFLAVRFLGVIAFILLNYAISLGSVPIINALQGIQYVFLIFIVLFLSEAHPKILKEELGKPVLIQKFIGVVMVSLGMYLLI</sequence>
<feature type="transmembrane region" description="Helical" evidence="1">
    <location>
        <begin position="34"/>
        <end position="52"/>
    </location>
</feature>
<reference evidence="4" key="1">
    <citation type="submission" date="2017-09" db="EMBL/GenBank/DDBJ databases">
        <title>Depth-based differentiation of microbial function through sediment-hosted aquifers and enrichment of novel symbionts in the deep terrestrial subsurface.</title>
        <authorList>
            <person name="Probst A.J."/>
            <person name="Ladd B."/>
            <person name="Jarett J.K."/>
            <person name="Geller-Mcgrath D.E."/>
            <person name="Sieber C.M.K."/>
            <person name="Emerson J.B."/>
            <person name="Anantharaman K."/>
            <person name="Thomas B.C."/>
            <person name="Malmstrom R."/>
            <person name="Stieglmeier M."/>
            <person name="Klingl A."/>
            <person name="Woyke T."/>
            <person name="Ryan C.M."/>
            <person name="Banfield J.F."/>
        </authorList>
    </citation>
    <scope>NUCLEOTIDE SEQUENCE [LARGE SCALE GENOMIC DNA]</scope>
</reference>
<accession>A0A2H0V2N5</accession>
<feature type="transmembrane region" description="Helical" evidence="1">
    <location>
        <begin position="234"/>
        <end position="255"/>
    </location>
</feature>
<protein>
    <recommendedName>
        <fullName evidence="2">EamA domain-containing protein</fullName>
    </recommendedName>
</protein>
<proteinExistence type="predicted"/>
<feature type="domain" description="EamA" evidence="2">
    <location>
        <begin position="7"/>
        <end position="133"/>
    </location>
</feature>
<dbReference type="PANTHER" id="PTHR22911">
    <property type="entry name" value="ACYL-MALONYL CONDENSING ENZYME-RELATED"/>
    <property type="match status" value="1"/>
</dbReference>
<dbReference type="InterPro" id="IPR000620">
    <property type="entry name" value="EamA_dom"/>
</dbReference>
<feature type="transmembrane region" description="Helical" evidence="1">
    <location>
        <begin position="58"/>
        <end position="78"/>
    </location>
</feature>
<dbReference type="EMBL" id="PFAR01000014">
    <property type="protein sequence ID" value="PIR93354.1"/>
    <property type="molecule type" value="Genomic_DNA"/>
</dbReference>
<dbReference type="PANTHER" id="PTHR22911:SF137">
    <property type="entry name" value="SOLUTE CARRIER FAMILY 35 MEMBER G2-RELATED"/>
    <property type="match status" value="1"/>
</dbReference>
<dbReference type="Pfam" id="PF00892">
    <property type="entry name" value="EamA"/>
    <property type="match status" value="1"/>
</dbReference>
<evidence type="ECO:0000313" key="4">
    <source>
        <dbReference type="Proteomes" id="UP000228626"/>
    </source>
</evidence>
<evidence type="ECO:0000259" key="2">
    <source>
        <dbReference type="Pfam" id="PF00892"/>
    </source>
</evidence>
<evidence type="ECO:0000313" key="3">
    <source>
        <dbReference type="EMBL" id="PIR93354.1"/>
    </source>
</evidence>
<comment type="caution">
    <text evidence="3">The sequence shown here is derived from an EMBL/GenBank/DDBJ whole genome shotgun (WGS) entry which is preliminary data.</text>
</comment>
<feature type="transmembrane region" description="Helical" evidence="1">
    <location>
        <begin position="116"/>
        <end position="134"/>
    </location>
</feature>
<dbReference type="InterPro" id="IPR037185">
    <property type="entry name" value="EmrE-like"/>
</dbReference>
<dbReference type="AlphaFoldDB" id="A0A2H0V2N5"/>
<keyword evidence="1" id="KW-1133">Transmembrane helix</keyword>
<keyword evidence="1" id="KW-0812">Transmembrane</keyword>
<keyword evidence="1" id="KW-0472">Membrane</keyword>